<proteinExistence type="predicted"/>
<dbReference type="EMBL" id="CP069028">
    <property type="protein sequence ID" value="QRC96931.1"/>
    <property type="molecule type" value="Genomic_DNA"/>
</dbReference>
<dbReference type="AlphaFoldDB" id="A0A7U2I233"/>
<dbReference type="VEuPathDB" id="FungiDB:JI435_018080"/>
<dbReference type="Proteomes" id="UP000663193">
    <property type="component" value="Chromosome 6"/>
</dbReference>
<gene>
    <name evidence="2" type="ORF">JI435_018080</name>
</gene>
<evidence type="ECO:0000313" key="3">
    <source>
        <dbReference type="Proteomes" id="UP000663193"/>
    </source>
</evidence>
<feature type="compositionally biased region" description="Low complexity" evidence="1">
    <location>
        <begin position="52"/>
        <end position="96"/>
    </location>
</feature>
<organism evidence="2 3">
    <name type="scientific">Phaeosphaeria nodorum (strain SN15 / ATCC MYA-4574 / FGSC 10173)</name>
    <name type="common">Glume blotch fungus</name>
    <name type="synonym">Parastagonospora nodorum</name>
    <dbReference type="NCBI Taxonomy" id="321614"/>
    <lineage>
        <taxon>Eukaryota</taxon>
        <taxon>Fungi</taxon>
        <taxon>Dikarya</taxon>
        <taxon>Ascomycota</taxon>
        <taxon>Pezizomycotina</taxon>
        <taxon>Dothideomycetes</taxon>
        <taxon>Pleosporomycetidae</taxon>
        <taxon>Pleosporales</taxon>
        <taxon>Pleosporineae</taxon>
        <taxon>Phaeosphaeriaceae</taxon>
        <taxon>Parastagonospora</taxon>
    </lineage>
</organism>
<dbReference type="RefSeq" id="XP_001792434.1">
    <property type="nucleotide sequence ID" value="XM_001792382.1"/>
</dbReference>
<protein>
    <submittedName>
        <fullName evidence="2">Uncharacterized protein</fullName>
    </submittedName>
</protein>
<sequence>MAMFFLGQPVSWIRALILQHTTKLASLIRSSFQPYTTKSTIANTSAKSTNCTESTPPANSTTPTTLTSPGSTASTNSTTSTVSTTSTITPSPSHAPTIPPHSRSRRTPHVPERAHAYTLQDDSDGDGDGDGDGDISPLSLSPLRRNVDGFDTWTALADGQGEVKGGWRTGYEVSSGMVVRRKGRGEFKFEGAMNDGFGVRV</sequence>
<dbReference type="OrthoDB" id="3680739at2759"/>
<dbReference type="KEGG" id="pno:SNOG_01808"/>
<name>A0A7U2I233_PHANO</name>
<feature type="compositionally biased region" description="Acidic residues" evidence="1">
    <location>
        <begin position="121"/>
        <end position="133"/>
    </location>
</feature>
<accession>A0A7U2I233</accession>
<keyword evidence="3" id="KW-1185">Reference proteome</keyword>
<reference evidence="3" key="1">
    <citation type="journal article" date="2021" name="BMC Genomics">
        <title>Chromosome-level genome assembly and manually-curated proteome of model necrotroph Parastagonospora nodorum Sn15 reveals a genome-wide trove of candidate effector homologs, and redundancy of virulence-related functions within an accessory chromosome.</title>
        <authorList>
            <person name="Bertazzoni S."/>
            <person name="Jones D.A.B."/>
            <person name="Phan H.T."/>
            <person name="Tan K.-C."/>
            <person name="Hane J.K."/>
        </authorList>
    </citation>
    <scope>NUCLEOTIDE SEQUENCE [LARGE SCALE GENOMIC DNA]</scope>
    <source>
        <strain evidence="3">SN15 / ATCC MYA-4574 / FGSC 10173)</strain>
    </source>
</reference>
<feature type="region of interest" description="Disordered" evidence="1">
    <location>
        <begin position="45"/>
        <end position="143"/>
    </location>
</feature>
<evidence type="ECO:0000313" key="2">
    <source>
        <dbReference type="EMBL" id="QRC96931.1"/>
    </source>
</evidence>
<evidence type="ECO:0000256" key="1">
    <source>
        <dbReference type="SAM" id="MobiDB-lite"/>
    </source>
</evidence>